<dbReference type="EMBL" id="JBFXLR010000005">
    <property type="protein sequence ID" value="KAL2858221.1"/>
    <property type="molecule type" value="Genomic_DNA"/>
</dbReference>
<protein>
    <submittedName>
        <fullName evidence="1">Uncharacterized protein</fullName>
    </submittedName>
</protein>
<proteinExistence type="predicted"/>
<dbReference type="RefSeq" id="XP_070903390.1">
    <property type="nucleotide sequence ID" value="XM_071036900.1"/>
</dbReference>
<dbReference type="GeneID" id="98152064"/>
<comment type="caution">
    <text evidence="1">The sequence shown here is derived from an EMBL/GenBank/DDBJ whole genome shotgun (WGS) entry which is preliminary data.</text>
</comment>
<sequence length="218" mass="24859">MNTAIIDFFTTYILPGREPPPRPPPSSEDTHVSALEPRGKLFDLLQRVYTLHHASGEDSTPKANVISQAVQIWHELDTWDPDSTEEGEGEEGSSPETLLLYRLYKGTIFLWTYLIVHPDDVFGWKAQDAVRNILSGVEEVRDEDGLGLFVVIPLFFGGLVAFLPEDRDIVGSTFEHLEEHAWGVRLRAPYYIVQRSWALYDSGSQRCWNWMVHEQEGT</sequence>
<keyword evidence="2" id="KW-1185">Reference proteome</keyword>
<name>A0ABR4L1A6_9EURO</name>
<dbReference type="InterPro" id="IPR021858">
    <property type="entry name" value="Fun_TF"/>
</dbReference>
<dbReference type="Proteomes" id="UP001610444">
    <property type="component" value="Unassembled WGS sequence"/>
</dbReference>
<evidence type="ECO:0000313" key="2">
    <source>
        <dbReference type="Proteomes" id="UP001610444"/>
    </source>
</evidence>
<gene>
    <name evidence="1" type="ORF">BJX68DRAFT_162997</name>
</gene>
<evidence type="ECO:0000313" key="1">
    <source>
        <dbReference type="EMBL" id="KAL2858221.1"/>
    </source>
</evidence>
<accession>A0ABR4L1A6</accession>
<organism evidence="1 2">
    <name type="scientific">Aspergillus pseudodeflectus</name>
    <dbReference type="NCBI Taxonomy" id="176178"/>
    <lineage>
        <taxon>Eukaryota</taxon>
        <taxon>Fungi</taxon>
        <taxon>Dikarya</taxon>
        <taxon>Ascomycota</taxon>
        <taxon>Pezizomycotina</taxon>
        <taxon>Eurotiomycetes</taxon>
        <taxon>Eurotiomycetidae</taxon>
        <taxon>Eurotiales</taxon>
        <taxon>Aspergillaceae</taxon>
        <taxon>Aspergillus</taxon>
        <taxon>Aspergillus subgen. Nidulantes</taxon>
    </lineage>
</organism>
<dbReference type="Pfam" id="PF11951">
    <property type="entry name" value="Fungal_trans_2"/>
    <property type="match status" value="1"/>
</dbReference>
<reference evidence="1 2" key="1">
    <citation type="submission" date="2024-07" db="EMBL/GenBank/DDBJ databases">
        <title>Section-level genome sequencing and comparative genomics of Aspergillus sections Usti and Cavernicolus.</title>
        <authorList>
            <consortium name="Lawrence Berkeley National Laboratory"/>
            <person name="Nybo J.L."/>
            <person name="Vesth T.C."/>
            <person name="Theobald S."/>
            <person name="Frisvad J.C."/>
            <person name="Larsen T.O."/>
            <person name="Kjaerboelling I."/>
            <person name="Rothschild-Mancinelli K."/>
            <person name="Lyhne E.K."/>
            <person name="Kogle M.E."/>
            <person name="Barry K."/>
            <person name="Clum A."/>
            <person name="Na H."/>
            <person name="Ledsgaard L."/>
            <person name="Lin J."/>
            <person name="Lipzen A."/>
            <person name="Kuo A."/>
            <person name="Riley R."/>
            <person name="Mondo S."/>
            <person name="LaButti K."/>
            <person name="Haridas S."/>
            <person name="Pangalinan J."/>
            <person name="Salamov A.A."/>
            <person name="Simmons B.A."/>
            <person name="Magnuson J.K."/>
            <person name="Chen J."/>
            <person name="Drula E."/>
            <person name="Henrissat B."/>
            <person name="Wiebenga A."/>
            <person name="Lubbers R.J."/>
            <person name="Gomes A.C."/>
            <person name="Macurrencykelacurrency M.R."/>
            <person name="Stajich J."/>
            <person name="Grigoriev I.V."/>
            <person name="Mortensen U.H."/>
            <person name="De vries R.P."/>
            <person name="Baker S.E."/>
            <person name="Andersen M.R."/>
        </authorList>
    </citation>
    <scope>NUCLEOTIDE SEQUENCE [LARGE SCALE GENOMIC DNA]</scope>
    <source>
        <strain evidence="1 2">CBS 756.74</strain>
    </source>
</reference>